<gene>
    <name evidence="2" type="ORF">N781_14345</name>
</gene>
<sequence length="58" mass="6825">MISKNYTRKPDKSFFDNLYSDPFQSPRANPKHSKAQINGETQQSQHEIILSKQMKKRT</sequence>
<proteinExistence type="predicted"/>
<dbReference type="RefSeq" id="WP_081658355.1">
    <property type="nucleotide sequence ID" value="NZ_AVPE01000033.1"/>
</dbReference>
<evidence type="ECO:0000313" key="2">
    <source>
        <dbReference type="EMBL" id="KGX87413.1"/>
    </source>
</evidence>
<comment type="caution">
    <text evidence="2">The sequence shown here is derived from an EMBL/GenBank/DDBJ whole genome shotgun (WGS) entry which is preliminary data.</text>
</comment>
<evidence type="ECO:0008006" key="4">
    <source>
        <dbReference type="Google" id="ProtNLM"/>
    </source>
</evidence>
<dbReference type="Pfam" id="PF14139">
    <property type="entry name" value="YpzG"/>
    <property type="match status" value="1"/>
</dbReference>
<protein>
    <recommendedName>
        <fullName evidence="4">YpzG family protein</fullName>
    </recommendedName>
</protein>
<dbReference type="AlphaFoldDB" id="A0A0A5G8B3"/>
<dbReference type="Proteomes" id="UP000030528">
    <property type="component" value="Unassembled WGS sequence"/>
</dbReference>
<evidence type="ECO:0000313" key="3">
    <source>
        <dbReference type="Proteomes" id="UP000030528"/>
    </source>
</evidence>
<organism evidence="2 3">
    <name type="scientific">Pontibacillus halophilus JSM 076056 = DSM 19796</name>
    <dbReference type="NCBI Taxonomy" id="1385510"/>
    <lineage>
        <taxon>Bacteria</taxon>
        <taxon>Bacillati</taxon>
        <taxon>Bacillota</taxon>
        <taxon>Bacilli</taxon>
        <taxon>Bacillales</taxon>
        <taxon>Bacillaceae</taxon>
        <taxon>Pontibacillus</taxon>
    </lineage>
</organism>
<dbReference type="InterPro" id="IPR025413">
    <property type="entry name" value="YpzG-like"/>
</dbReference>
<dbReference type="OrthoDB" id="2691863at2"/>
<feature type="compositionally biased region" description="Polar residues" evidence="1">
    <location>
        <begin position="35"/>
        <end position="46"/>
    </location>
</feature>
<keyword evidence="3" id="KW-1185">Reference proteome</keyword>
<dbReference type="STRING" id="1385510.GCA_000425205_03717"/>
<dbReference type="EMBL" id="AVPE01000033">
    <property type="protein sequence ID" value="KGX87413.1"/>
    <property type="molecule type" value="Genomic_DNA"/>
</dbReference>
<accession>A0A0A5G8B3</accession>
<evidence type="ECO:0000256" key="1">
    <source>
        <dbReference type="SAM" id="MobiDB-lite"/>
    </source>
</evidence>
<feature type="region of interest" description="Disordered" evidence="1">
    <location>
        <begin position="1"/>
        <end position="58"/>
    </location>
</feature>
<name>A0A0A5G8B3_9BACI</name>
<reference evidence="2 3" key="1">
    <citation type="submission" date="2013-08" db="EMBL/GenBank/DDBJ databases">
        <authorList>
            <person name="Huang J."/>
            <person name="Wang G."/>
        </authorList>
    </citation>
    <scope>NUCLEOTIDE SEQUENCE [LARGE SCALE GENOMIC DNA]</scope>
    <source>
        <strain evidence="2 3">JSM 076056</strain>
    </source>
</reference>
<dbReference type="eggNOG" id="ENOG5033F12">
    <property type="taxonomic scope" value="Bacteria"/>
</dbReference>